<dbReference type="InterPro" id="IPR005501">
    <property type="entry name" value="LamB/YcsF/PxpA-like"/>
</dbReference>
<dbReference type="Gene3D" id="3.20.20.370">
    <property type="entry name" value="Glycoside hydrolase/deacetylase"/>
    <property type="match status" value="1"/>
</dbReference>
<comment type="similarity">
    <text evidence="1">Belongs to the LamB/PxpA family.</text>
</comment>
<dbReference type="RefSeq" id="WP_004581138.1">
    <property type="nucleotide sequence ID" value="NZ_AP028878.1"/>
</dbReference>
<name>N6WPC2_9GAMM</name>
<dbReference type="NCBIfam" id="NF003816">
    <property type="entry name" value="PRK05406.1-5"/>
    <property type="match status" value="1"/>
</dbReference>
<dbReference type="Pfam" id="PF03746">
    <property type="entry name" value="LamB_YcsF"/>
    <property type="match status" value="1"/>
</dbReference>
<dbReference type="GO" id="GO:0005975">
    <property type="term" value="P:carbohydrate metabolic process"/>
    <property type="evidence" value="ECO:0007669"/>
    <property type="project" value="InterPro"/>
</dbReference>
<keyword evidence="1" id="KW-0378">Hydrolase</keyword>
<keyword evidence="3" id="KW-1185">Reference proteome</keyword>
<dbReference type="NCBIfam" id="NF003814">
    <property type="entry name" value="PRK05406.1-3"/>
    <property type="match status" value="1"/>
</dbReference>
<dbReference type="Proteomes" id="UP000013165">
    <property type="component" value="Unassembled WGS sequence"/>
</dbReference>
<accession>N6WPC2</accession>
<evidence type="ECO:0000313" key="3">
    <source>
        <dbReference type="Proteomes" id="UP000013165"/>
    </source>
</evidence>
<keyword evidence="1" id="KW-0547">Nucleotide-binding</keyword>
<dbReference type="HAMAP" id="MF_00691">
    <property type="entry name" value="PxpA"/>
    <property type="match status" value="1"/>
</dbReference>
<dbReference type="GO" id="GO:0017168">
    <property type="term" value="F:5-oxoprolinase (ATP-hydrolyzing) activity"/>
    <property type="evidence" value="ECO:0007669"/>
    <property type="project" value="UniProtKB-UniRule"/>
</dbReference>
<reference evidence="2 3" key="1">
    <citation type="journal article" date="2013" name="Genome Announc.">
        <title>Genome Sequence of the Polycyclic Aromatic Hydrocarbon-Degrading Bacterium Strain Marinobacter nanhaiticus D15-8WT.</title>
        <authorList>
            <person name="Cui Z."/>
            <person name="Gao W."/>
            <person name="Li Q."/>
            <person name="Xu G."/>
            <person name="Zheng L."/>
        </authorList>
    </citation>
    <scope>NUCLEOTIDE SEQUENCE [LARGE SCALE GENOMIC DNA]</scope>
    <source>
        <strain evidence="2 3">D15-8W</strain>
    </source>
</reference>
<dbReference type="CDD" id="cd10787">
    <property type="entry name" value="LamB_YcsF_like"/>
    <property type="match status" value="1"/>
</dbReference>
<comment type="catalytic activity">
    <reaction evidence="1">
        <text>5-oxo-L-proline + ATP + 2 H2O = L-glutamate + ADP + phosphate + H(+)</text>
        <dbReference type="Rhea" id="RHEA:10348"/>
        <dbReference type="ChEBI" id="CHEBI:15377"/>
        <dbReference type="ChEBI" id="CHEBI:15378"/>
        <dbReference type="ChEBI" id="CHEBI:29985"/>
        <dbReference type="ChEBI" id="CHEBI:30616"/>
        <dbReference type="ChEBI" id="CHEBI:43474"/>
        <dbReference type="ChEBI" id="CHEBI:58402"/>
        <dbReference type="ChEBI" id="CHEBI:456216"/>
        <dbReference type="EC" id="3.5.2.9"/>
    </reaction>
</comment>
<comment type="subunit">
    <text evidence="1">Forms a complex composed of PxpA, PxpB and PxpC.</text>
</comment>
<dbReference type="PATRIC" id="fig|626887.3.peg.3193"/>
<sequence length="245" mass="26214">MRLNCDIGESFGAWTMGLDEQVMPYIDQANIACGFHAGDPSVMTRTVRLALTHGVTLGAHPAYPDLQGFGRRAMACKPEEITAMVLYQVGALTQIAASEGGHLAYVKPHGALYNSMMRDDAILHAVLTALRKSPQPLALMAMATADNAPLKRSCAEQGVELMLEAFADRAYDSAGYIVSRSQPGAVHHDPDVIVQQAIALARHEPIQTIDGQSLTLEADTLCVHGDNPESIAAVRAIRDALPESA</sequence>
<dbReference type="InterPro" id="IPR011330">
    <property type="entry name" value="Glyco_hydro/deAcase_b/a-brl"/>
</dbReference>
<proteinExistence type="inferred from homology"/>
<evidence type="ECO:0000313" key="2">
    <source>
        <dbReference type="EMBL" id="ENO12912.1"/>
    </source>
</evidence>
<dbReference type="OrthoDB" id="9773478at2"/>
<dbReference type="GO" id="GO:0005524">
    <property type="term" value="F:ATP binding"/>
    <property type="evidence" value="ECO:0007669"/>
    <property type="project" value="UniProtKB-UniRule"/>
</dbReference>
<dbReference type="HOGENOM" id="CLU_069535_0_0_6"/>
<dbReference type="EMBL" id="APLQ01000014">
    <property type="protein sequence ID" value="ENO12912.1"/>
    <property type="molecule type" value="Genomic_DNA"/>
</dbReference>
<comment type="caution">
    <text evidence="2">The sequence shown here is derived from an EMBL/GenBank/DDBJ whole genome shotgun (WGS) entry which is preliminary data.</text>
</comment>
<dbReference type="PANTHER" id="PTHR30292:SF0">
    <property type="entry name" value="5-OXOPROLINASE SUBUNIT A"/>
    <property type="match status" value="1"/>
</dbReference>
<dbReference type="AlphaFoldDB" id="N6WPC2"/>
<keyword evidence="1" id="KW-0067">ATP-binding</keyword>
<dbReference type="PANTHER" id="PTHR30292">
    <property type="entry name" value="UNCHARACTERIZED PROTEIN YBGL-RELATED"/>
    <property type="match status" value="1"/>
</dbReference>
<dbReference type="SUPFAM" id="SSF88713">
    <property type="entry name" value="Glycoside hydrolase/deacetylase"/>
    <property type="match status" value="1"/>
</dbReference>
<organism evidence="2 3">
    <name type="scientific">Marinobacter nanhaiticus D15-8W</name>
    <dbReference type="NCBI Taxonomy" id="626887"/>
    <lineage>
        <taxon>Bacteria</taxon>
        <taxon>Pseudomonadati</taxon>
        <taxon>Pseudomonadota</taxon>
        <taxon>Gammaproteobacteria</taxon>
        <taxon>Pseudomonadales</taxon>
        <taxon>Marinobacteraceae</taxon>
        <taxon>Marinobacter</taxon>
    </lineage>
</organism>
<protein>
    <recommendedName>
        <fullName evidence="1">5-oxoprolinase subunit A</fullName>
        <shortName evidence="1">5-OPase subunit A</shortName>
        <ecNumber evidence="1">3.5.2.9</ecNumber>
    </recommendedName>
    <alternativeName>
        <fullName evidence="1">5-oxoprolinase (ATP-hydrolyzing) subunit A</fullName>
    </alternativeName>
</protein>
<dbReference type="STRING" id="626887.J057_15980"/>
<gene>
    <name evidence="1" type="primary">pxpA</name>
    <name evidence="2" type="ORF">J057_15980</name>
</gene>
<evidence type="ECO:0000256" key="1">
    <source>
        <dbReference type="HAMAP-Rule" id="MF_00691"/>
    </source>
</evidence>
<dbReference type="EC" id="3.5.2.9" evidence="1"/>
<comment type="function">
    <text evidence="1">Catalyzes the cleavage of 5-oxoproline to form L-glutamate coupled to the hydrolysis of ATP to ADP and inorganic phosphate.</text>
</comment>
<dbReference type="eggNOG" id="COG1540">
    <property type="taxonomic scope" value="Bacteria"/>
</dbReference>